<accession>A0A7D9N2L7</accession>
<name>A0A7D9N2L7_9PLEO</name>
<reference evidence="1" key="1">
    <citation type="submission" date="2021-02" db="EMBL/GenBank/DDBJ databases">
        <authorList>
            <person name="Syme A R."/>
            <person name="Syme A R."/>
            <person name="Moolhuijzen P."/>
        </authorList>
    </citation>
    <scope>NUCLEOTIDE SEQUENCE</scope>
    <source>
        <strain evidence="1">W1-1</strain>
    </source>
</reference>
<sequence length="727" mass="81346">MTEAKTSDLFFGVFKNCVDNIIKALPPNMDPTDATATSAIRIIASQINHDHKRLQHVVQTIQARIFEDAVWASSTAVNVYELLAASIDPQISHPDIQMTTITGSLLVRHQMMRACQVQFHQTITTSNWSRGLVAFLGQTCTVGNMTSTAPKITLDIIGCMLGSESLTKDENFDIFVGFFMRAGPFLDGLGYRDELTVRVEKLVELSKSLRTTEWLAIYGLLQLREKGWQMEEEDGGSSDSLLDGVTITLIMGCRFYIDTVCKRNAKTWAVTHLTVLCCALTQHLALHFLSSLNYSHRKVFSEMAAHTVSDDVTFRLTEDVYQDQFEWAAMVNDVADSIDSGTSENTAKDLVKLLLSMVGRDLIKLHRLVQVVQEKIEMQSTWATTAAAKFYCALFDSIDPNLELDVSIGDRLLGARIVIKYILDISGDFVNRSDWGIEPSAVLKLTRNLLDRYSFNGQDASAAGLLAHGLLERMSQSTYLFFADNFDVFARFAYVMVPILDAAERSGKSERVNSMLKALKKADYERTELQNFRIEGLYICLERSNLYRKHNCIPPIPEWVPGVESVQEMAIRPKVEVSLSLFATMPDWKHPSISRMIRDASQAMRIDAPRSIQTATLDMIQAMVQCEHLLSHKNLQTLLQFIFSVAPTLDAMAETSQCSRLTSLLDELRDSPTERTIADSCDIEDLRRNLGRAYRDVMASSSSEQVGEGAKEEGEVLESVSQPNVSG</sequence>
<organism evidence="1 2">
    <name type="scientific">Pyrenophora teres f. teres</name>
    <dbReference type="NCBI Taxonomy" id="97479"/>
    <lineage>
        <taxon>Eukaryota</taxon>
        <taxon>Fungi</taxon>
        <taxon>Dikarya</taxon>
        <taxon>Ascomycota</taxon>
        <taxon>Pezizomycotina</taxon>
        <taxon>Dothideomycetes</taxon>
        <taxon>Pleosporomycetidae</taxon>
        <taxon>Pleosporales</taxon>
        <taxon>Pleosporineae</taxon>
        <taxon>Pleosporaceae</taxon>
        <taxon>Pyrenophora</taxon>
    </lineage>
</organism>
<dbReference type="Proteomes" id="UP000472372">
    <property type="component" value="Chromosome 4"/>
</dbReference>
<proteinExistence type="predicted"/>
<protein>
    <submittedName>
        <fullName evidence="1">Uncharacterized protein</fullName>
    </submittedName>
</protein>
<evidence type="ECO:0000313" key="1">
    <source>
        <dbReference type="EMBL" id="CAE7033865.1"/>
    </source>
</evidence>
<evidence type="ECO:0000313" key="2">
    <source>
        <dbReference type="Proteomes" id="UP000472372"/>
    </source>
</evidence>
<gene>
    <name evidence="1" type="ORF">PTTW11_05298</name>
</gene>
<dbReference type="Gene3D" id="1.25.40.180">
    <property type="match status" value="1"/>
</dbReference>
<dbReference type="EMBL" id="HG992980">
    <property type="protein sequence ID" value="CAE7033865.1"/>
    <property type="molecule type" value="Genomic_DNA"/>
</dbReference>
<dbReference type="AlphaFoldDB" id="A0A7D9N2L7"/>